<dbReference type="InterPro" id="IPR036034">
    <property type="entry name" value="PDZ_sf"/>
</dbReference>
<sequence>MEEPQKRFAWKRWLVLILVVLLLARFELPYYYSQPGMAQTVDGMVEVESGFHDDSGVFMLTTIRSAKATPILAFWSLFSDFRSLYPAPTNMSDDEYDMRQTMLMTGSQEDAKIAAYQAADIGNVTIEYDGVYVTGIVDGMSADGMIEPGDIIEQVNGEEIQTAEDLLQKLSEFQLDDEVDLGIKREEERFTRTLTFSEFPEQEQIEAGRVGIGISGPVTNRSVELNPPVTISAGAIGGPSAGLMFALEIYSQLEEIDLTKGYNIAGTGTINEDGQVGPIGGANQKIVAADREGADFFLVPNQAGAPGSNFEEASEAAERIGTDMVIVPIDTLDEALAFLKGLPQKESEEKP</sequence>
<name>A0ABS2SRT4_9BACI</name>
<comment type="similarity">
    <text evidence="1">Belongs to the peptidase S16 family.</text>
</comment>
<keyword evidence="1" id="KW-0645">Protease</keyword>
<dbReference type="InterPro" id="IPR014721">
    <property type="entry name" value="Ribsml_uS5_D2-typ_fold_subgr"/>
</dbReference>
<dbReference type="SUPFAM" id="SSF50156">
    <property type="entry name" value="PDZ domain-like"/>
    <property type="match status" value="1"/>
</dbReference>
<dbReference type="PANTHER" id="PTHR10046">
    <property type="entry name" value="ATP DEPENDENT LON PROTEASE FAMILY MEMBER"/>
    <property type="match status" value="1"/>
</dbReference>
<comment type="caution">
    <text evidence="5">The sequence shown here is derived from an EMBL/GenBank/DDBJ whole genome shotgun (WGS) entry which is preliminary data.</text>
</comment>
<dbReference type="InterPro" id="IPR020568">
    <property type="entry name" value="Ribosomal_Su5_D2-typ_SF"/>
</dbReference>
<dbReference type="PROSITE" id="PS51786">
    <property type="entry name" value="LON_PROTEOLYTIC"/>
    <property type="match status" value="1"/>
</dbReference>
<keyword evidence="1" id="KW-0378">Hydrolase</keyword>
<keyword evidence="2" id="KW-0812">Transmembrane</keyword>
<feature type="active site" evidence="1">
    <location>
        <position position="285"/>
    </location>
</feature>
<accession>A0ABS2SRT4</accession>
<keyword evidence="1" id="KW-0720">Serine protease</keyword>
<comment type="catalytic activity">
    <reaction evidence="1">
        <text>Hydrolysis of proteins in presence of ATP.</text>
        <dbReference type="EC" id="3.4.21.53"/>
    </reaction>
</comment>
<dbReference type="Pfam" id="PF13180">
    <property type="entry name" value="PDZ_2"/>
    <property type="match status" value="1"/>
</dbReference>
<dbReference type="InterPro" id="IPR001478">
    <property type="entry name" value="PDZ"/>
</dbReference>
<dbReference type="RefSeq" id="WP_204464537.1">
    <property type="nucleotide sequence ID" value="NZ_JAFBCV010000002.1"/>
</dbReference>
<dbReference type="Proteomes" id="UP001179280">
    <property type="component" value="Unassembled WGS sequence"/>
</dbReference>
<dbReference type="NCBIfam" id="NF041438">
    <property type="entry name" value="SepM_fam_S16"/>
    <property type="match status" value="1"/>
</dbReference>
<dbReference type="Pfam" id="PF05362">
    <property type="entry name" value="Lon_C"/>
    <property type="match status" value="1"/>
</dbReference>
<dbReference type="InterPro" id="IPR008269">
    <property type="entry name" value="Lon_proteolytic"/>
</dbReference>
<evidence type="ECO:0000259" key="4">
    <source>
        <dbReference type="PROSITE" id="PS51786"/>
    </source>
</evidence>
<proteinExistence type="inferred from homology"/>
<gene>
    <name evidence="5" type="ORF">JOC54_000771</name>
</gene>
<evidence type="ECO:0000313" key="6">
    <source>
        <dbReference type="Proteomes" id="UP001179280"/>
    </source>
</evidence>
<evidence type="ECO:0000256" key="1">
    <source>
        <dbReference type="PROSITE-ProRule" id="PRU01122"/>
    </source>
</evidence>
<feature type="domain" description="PDZ" evidence="3">
    <location>
        <begin position="130"/>
        <end position="161"/>
    </location>
</feature>
<keyword evidence="2" id="KW-1133">Transmembrane helix</keyword>
<evidence type="ECO:0000313" key="5">
    <source>
        <dbReference type="EMBL" id="MBM7837540.1"/>
    </source>
</evidence>
<organism evidence="5 6">
    <name type="scientific">Shouchella xiaoxiensis</name>
    <dbReference type="NCBI Taxonomy" id="766895"/>
    <lineage>
        <taxon>Bacteria</taxon>
        <taxon>Bacillati</taxon>
        <taxon>Bacillota</taxon>
        <taxon>Bacilli</taxon>
        <taxon>Bacillales</taxon>
        <taxon>Bacillaceae</taxon>
        <taxon>Shouchella</taxon>
    </lineage>
</organism>
<dbReference type="SMART" id="SM00228">
    <property type="entry name" value="PDZ"/>
    <property type="match status" value="1"/>
</dbReference>
<dbReference type="EC" id="3.4.21.53" evidence="1"/>
<keyword evidence="6" id="KW-1185">Reference proteome</keyword>
<feature type="active site" evidence="1">
    <location>
        <position position="240"/>
    </location>
</feature>
<dbReference type="Gene3D" id="3.30.230.10">
    <property type="match status" value="1"/>
</dbReference>
<dbReference type="SUPFAM" id="SSF54211">
    <property type="entry name" value="Ribosomal protein S5 domain 2-like"/>
    <property type="match status" value="1"/>
</dbReference>
<dbReference type="PROSITE" id="PS50106">
    <property type="entry name" value="PDZ"/>
    <property type="match status" value="1"/>
</dbReference>
<dbReference type="EMBL" id="JAFBCV010000002">
    <property type="protein sequence ID" value="MBM7837540.1"/>
    <property type="molecule type" value="Genomic_DNA"/>
</dbReference>
<protein>
    <recommendedName>
        <fullName evidence="1">endopeptidase La</fullName>
        <ecNumber evidence="1">3.4.21.53</ecNumber>
    </recommendedName>
</protein>
<feature type="transmembrane region" description="Helical" evidence="2">
    <location>
        <begin position="12"/>
        <end position="32"/>
    </location>
</feature>
<feature type="domain" description="Lon proteolytic" evidence="4">
    <location>
        <begin position="236"/>
        <end position="342"/>
    </location>
</feature>
<reference evidence="5" key="1">
    <citation type="submission" date="2021-01" db="EMBL/GenBank/DDBJ databases">
        <title>Genomic Encyclopedia of Type Strains, Phase IV (KMG-IV): sequencing the most valuable type-strain genomes for metagenomic binning, comparative biology and taxonomic classification.</title>
        <authorList>
            <person name="Goeker M."/>
        </authorList>
    </citation>
    <scope>NUCLEOTIDE SEQUENCE</scope>
    <source>
        <strain evidence="5">DSM 21943</strain>
    </source>
</reference>
<keyword evidence="2" id="KW-0472">Membrane</keyword>
<evidence type="ECO:0000256" key="2">
    <source>
        <dbReference type="SAM" id="Phobius"/>
    </source>
</evidence>
<evidence type="ECO:0000259" key="3">
    <source>
        <dbReference type="PROSITE" id="PS50106"/>
    </source>
</evidence>
<dbReference type="InterPro" id="IPR027065">
    <property type="entry name" value="Lon_Prtase"/>
</dbReference>
<dbReference type="Gene3D" id="2.30.42.10">
    <property type="match status" value="1"/>
</dbReference>